<dbReference type="Gene3D" id="1.20.58.740">
    <property type="match status" value="1"/>
</dbReference>
<feature type="compositionally biased region" description="Low complexity" evidence="7">
    <location>
        <begin position="445"/>
        <end position="473"/>
    </location>
</feature>
<dbReference type="Pfam" id="PF06920">
    <property type="entry name" value="DHR-2_Lobe_A"/>
    <property type="match status" value="1"/>
</dbReference>
<feature type="compositionally biased region" description="Polar residues" evidence="7">
    <location>
        <begin position="425"/>
        <end position="435"/>
    </location>
</feature>
<dbReference type="RefSeq" id="XP_058341076.1">
    <property type="nucleotide sequence ID" value="XM_058488183.1"/>
</dbReference>
<reference evidence="10 11" key="1">
    <citation type="submission" date="2023-03" db="EMBL/GenBank/DDBJ databases">
        <title>Genome sequence of Lichtheimia ornata CBS 291.66.</title>
        <authorList>
            <person name="Mohabir J.T."/>
            <person name="Shea T.P."/>
            <person name="Kurbessoian T."/>
            <person name="Berby B."/>
            <person name="Fontaine J."/>
            <person name="Livny J."/>
            <person name="Gnirke A."/>
            <person name="Stajich J.E."/>
            <person name="Cuomo C.A."/>
        </authorList>
    </citation>
    <scope>NUCLEOTIDE SEQUENCE [LARGE SCALE GENOMIC DNA]</scope>
    <source>
        <strain evidence="10">CBS 291.66</strain>
    </source>
</reference>
<dbReference type="Proteomes" id="UP001234581">
    <property type="component" value="Unassembled WGS sequence"/>
</dbReference>
<keyword evidence="3" id="KW-0597">Phosphoprotein</keyword>
<evidence type="ECO:0000256" key="2">
    <source>
        <dbReference type="ARBA" id="ARBA00022490"/>
    </source>
</evidence>
<feature type="region of interest" description="Disordered" evidence="7">
    <location>
        <begin position="24"/>
        <end position="50"/>
    </location>
</feature>
<feature type="compositionally biased region" description="Low complexity" evidence="7">
    <location>
        <begin position="2512"/>
        <end position="2535"/>
    </location>
</feature>
<comment type="caution">
    <text evidence="10">The sequence shown here is derived from an EMBL/GenBank/DDBJ whole genome shotgun (WGS) entry which is preliminary data.</text>
</comment>
<keyword evidence="11" id="KW-1185">Reference proteome</keyword>
<feature type="region of interest" description="Disordered" evidence="7">
    <location>
        <begin position="425"/>
        <end position="473"/>
    </location>
</feature>
<feature type="coiled-coil region" evidence="6">
    <location>
        <begin position="2358"/>
        <end position="2385"/>
    </location>
</feature>
<organism evidence="10 11">
    <name type="scientific">Lichtheimia ornata</name>
    <dbReference type="NCBI Taxonomy" id="688661"/>
    <lineage>
        <taxon>Eukaryota</taxon>
        <taxon>Fungi</taxon>
        <taxon>Fungi incertae sedis</taxon>
        <taxon>Mucoromycota</taxon>
        <taxon>Mucoromycotina</taxon>
        <taxon>Mucoromycetes</taxon>
        <taxon>Mucorales</taxon>
        <taxon>Lichtheimiaceae</taxon>
        <taxon>Lichtheimia</taxon>
    </lineage>
</organism>
<dbReference type="GO" id="GO:0007264">
    <property type="term" value="P:small GTPase-mediated signal transduction"/>
    <property type="evidence" value="ECO:0007669"/>
    <property type="project" value="InterPro"/>
</dbReference>
<dbReference type="InterPro" id="IPR026791">
    <property type="entry name" value="DOCK"/>
</dbReference>
<dbReference type="PANTHER" id="PTHR45653">
    <property type="entry name" value="DEDICATOR OF CYTOKINESIS"/>
    <property type="match status" value="1"/>
</dbReference>
<dbReference type="InterPro" id="IPR046769">
    <property type="entry name" value="DOCKER_Lobe_A"/>
</dbReference>
<evidence type="ECO:0000259" key="8">
    <source>
        <dbReference type="PROSITE" id="PS51650"/>
    </source>
</evidence>
<evidence type="ECO:0000256" key="3">
    <source>
        <dbReference type="ARBA" id="ARBA00022553"/>
    </source>
</evidence>
<dbReference type="InterPro" id="IPR027007">
    <property type="entry name" value="C2_DOCK-type_domain"/>
</dbReference>
<feature type="region of interest" description="Disordered" evidence="7">
    <location>
        <begin position="184"/>
        <end position="277"/>
    </location>
</feature>
<dbReference type="InterPro" id="IPR027357">
    <property type="entry name" value="DOCKER_dom"/>
</dbReference>
<dbReference type="PROSITE" id="PS51650">
    <property type="entry name" value="C2_DOCK"/>
    <property type="match status" value="1"/>
</dbReference>
<feature type="region of interest" description="Disordered" evidence="7">
    <location>
        <begin position="2493"/>
        <end position="2647"/>
    </location>
</feature>
<dbReference type="CDD" id="cd08679">
    <property type="entry name" value="C2_DOCK180_related"/>
    <property type="match status" value="1"/>
</dbReference>
<accession>A0AAD7UYT0</accession>
<dbReference type="Pfam" id="PF20421">
    <property type="entry name" value="DHR-2_Lobe_C"/>
    <property type="match status" value="1"/>
</dbReference>
<dbReference type="Pfam" id="PF16172">
    <property type="entry name" value="DOCK_N"/>
    <property type="match status" value="2"/>
</dbReference>
<feature type="compositionally biased region" description="Low complexity" evidence="7">
    <location>
        <begin position="671"/>
        <end position="690"/>
    </location>
</feature>
<comment type="similarity">
    <text evidence="5">Belongs to the DOCK family.</text>
</comment>
<feature type="compositionally biased region" description="Polar residues" evidence="7">
    <location>
        <begin position="1537"/>
        <end position="1546"/>
    </location>
</feature>
<dbReference type="InterPro" id="IPR042455">
    <property type="entry name" value="DOCK_N_sub1"/>
</dbReference>
<dbReference type="GeneID" id="83215583"/>
<dbReference type="InterPro" id="IPR032376">
    <property type="entry name" value="DOCK_N"/>
</dbReference>
<evidence type="ECO:0000256" key="1">
    <source>
        <dbReference type="ARBA" id="ARBA00004496"/>
    </source>
</evidence>
<dbReference type="InterPro" id="IPR056372">
    <property type="entry name" value="TPR_DOCK"/>
</dbReference>
<evidence type="ECO:0000256" key="6">
    <source>
        <dbReference type="SAM" id="Coils"/>
    </source>
</evidence>
<dbReference type="GO" id="GO:0005085">
    <property type="term" value="F:guanyl-nucleotide exchange factor activity"/>
    <property type="evidence" value="ECO:0007669"/>
    <property type="project" value="UniProtKB-KW"/>
</dbReference>
<gene>
    <name evidence="10" type="ORF">O0I10_008176</name>
</gene>
<dbReference type="EMBL" id="JARTCD010000042">
    <property type="protein sequence ID" value="KAJ8656163.1"/>
    <property type="molecule type" value="Genomic_DNA"/>
</dbReference>
<evidence type="ECO:0000256" key="4">
    <source>
        <dbReference type="ARBA" id="ARBA00022658"/>
    </source>
</evidence>
<evidence type="ECO:0000313" key="10">
    <source>
        <dbReference type="EMBL" id="KAJ8656163.1"/>
    </source>
</evidence>
<keyword evidence="2" id="KW-0963">Cytoplasm</keyword>
<feature type="compositionally biased region" description="Basic and acidic residues" evidence="7">
    <location>
        <begin position="259"/>
        <end position="274"/>
    </location>
</feature>
<feature type="compositionally biased region" description="Gly residues" evidence="7">
    <location>
        <begin position="1582"/>
        <end position="1596"/>
    </location>
</feature>
<feature type="region of interest" description="Disordered" evidence="7">
    <location>
        <begin position="593"/>
        <end position="629"/>
    </location>
</feature>
<dbReference type="Pfam" id="PF14429">
    <property type="entry name" value="DOCK-C2"/>
    <property type="match status" value="1"/>
</dbReference>
<feature type="compositionally biased region" description="Basic and acidic residues" evidence="7">
    <location>
        <begin position="2493"/>
        <end position="2506"/>
    </location>
</feature>
<feature type="compositionally biased region" description="Low complexity" evidence="7">
    <location>
        <begin position="2572"/>
        <end position="2592"/>
    </location>
</feature>
<evidence type="ECO:0000259" key="9">
    <source>
        <dbReference type="PROSITE" id="PS51651"/>
    </source>
</evidence>
<feature type="compositionally biased region" description="Basic residues" evidence="7">
    <location>
        <begin position="229"/>
        <end position="243"/>
    </location>
</feature>
<dbReference type="GO" id="GO:0031267">
    <property type="term" value="F:small GTPase binding"/>
    <property type="evidence" value="ECO:0007669"/>
    <property type="project" value="TreeGrafter"/>
</dbReference>
<feature type="compositionally biased region" description="Polar residues" evidence="7">
    <location>
        <begin position="615"/>
        <end position="628"/>
    </location>
</feature>
<sequence length="2647" mass="292345">MRWQPLPKIAHGIAVYPFTPSLPTTTTSATHQSPQQQQQHQQQYLSTSRPTTAYSTIQSPLLSPDAASIYTNVSSSSSIPGSSSDSAATTSTNPADYACLIPLEVGDELFILEQQGQWYRGYVLSSLEEGNKANTAPIGCFPRTHVQIKEYIDLDPNETDATAALDHHRLSLLYAPDGIGPLSPAWASSSSPPPPIPASPPPPQPPDLSRSLSESHIKTKDMTATRHPPPPHHHHHHHHHQRHSVLLWDQIQQQPRPKSMVDRVGEEEGDDVVKPRRATPPSLMLARFDQSTITGSSEPLVDEIGACVSEWNCLLYKYLDERRYAAFNSVRDHINYLFQARRQLLDQALSKEELSRLRKEIIHRMVMLNLSQHREMIIRHPERGYILDANSTSLPMLLRMHWKYALAEHIPLTSSFQVVSRPSITPSAKTPSSLDPATAGGGGSATSTSNTTSSPTTSQQQQQQLPSAAPAQHASSHKGAKFHHLFFEYKACVAHICQPGEFTELYFSLYSAAENRFLTEPFQVVLTFNGMPTDERQIGKLQTLFADLSAHDLNDHLYLVCRIVRLGNMKYSDKEKDTLGTIGSHASLFFGGGGGSSNNNNSNHHHHESTTSASQQHRGNSNKYQPSATRRPFGCAVLHLGPLLEKEDQSPGGTAELLSPGGTNTMGAGGSVSSSTGSISGASISGTPTTSGGGVGVGGSNGSIAGVDGGVGGVGASASGTSAGTAGGGGFKHITQAEHDIPIYTAASESTFATLHEDIIAHNTKDYVKNPRAETLCVSLRMFFGQLDDVLKTNAALLQDVPRTLRLGFPDVAFPDDTRNELYITLNAGDFVQFASRSKNIQVTLCARDNVSGEVIENALSAGAGAPFTTYWDSTVFYHEQRPRWGETLKLQMKDHRLWERVHLFFTVRHRSSHNTGGSGSSSEGSNDKVISMGFLPLFLPPAHRYFVADGTHTLTMYKYDRQLTHPRIYLDNVPWCSRSSAPFNMQQQQAQDLVSSSSPVSGSSGGGGGGGNKAMGNNGGSSGKHSTSIYSLKNANRTYSSTSIQHSTSSNSVTSESQYSFTDAAAAAAKLSPVKDTLTVTTFLCSTRYTQNETLVKLLNWRSVLVNESNDGGYDELLQILDKFSFVGEMEVVKFLNDIFDALLDILVYRHRDSKRGERVCDEALGAIIWVLGIVQDRRFSNFRPVLDVYVEQRFATDENTSARLEHQHQRRWRQQQQHLGSTSRDDLVYEHMLKGMLRLCTNPSEPRKAKRLRSSMKVWEYMFRFMVRSRAMQQQREEEGERGLRDIMFQEELQQLLDLIGAMMSPDQPSVMIGTQTLALQHFADILGELRRVFTPRQLVDITTGFVNGCAHVTGKLVGYRLCMILAIVRGPVFNDHTCRSGLAKSVFKWITVWLNSYMAAAKNVIFSRQHDSDAVVEHQQMRLPRVQWLEYLRLSLTIISEVLDKVRKLSGMTSLGLSSGSMSPSLSTLSRPISMATSGDEDTATLEESYQQQTELMTTTEIALQLVPQLLNAYKDLQRLTIQAIHASGMGVADTSSTITSGGASQGGGRTSSRHSLSVLRDRSSSMTLKHSPSMMSSSGGGSGAGAGAGSHGGSTTTTEGPGGFSVVLQALATSPTTPFPSTYPFQATSLKNNPSVVATGNLAAMVTTGLFDITVVLLELFHLTPQQQWVDFLCNMYENDGAEAMASFLRQVVHVCMAMLFGDSVQRLDESHAKDDSIHHEQDEAADTRKLPDTWLNLSVIAHKIVLCDILGPAVAVFDLPGLRTDHHTEETVIEDLWRTFLVGLLRVMSSPRLDIETFLPQTQRVVWKLADNMKGAVGAKSLMTLWRLAGPKVTTTTAAASVRQVNGYSSNDTIEEERFISADEGEDDDMENTATGNDIQVQTRQLNDEKQADGDQQEATTTLNGSPPSSLQLSLVPVILRPLCGTSLTLHDKVRATAVNIMADIIAIELQTFGELSRVQNLLISTIDLLVMNENKGNDSIKVKLIPELYEALERKLRARKVDDVFIDTGSKLVDSLYKFLDLLLKIRGLPLDNDEFVEDRISAMLKLMEFIQVIKREDIYIKYVHQLVGMHVDSSNHVEAALTLQLHANLIAWDPHEELEAIHDLNLPAQSAFARKERLYKEMLAYMEKGSAWELCIKLCKELAAEYESTLFDYTKLSEILQRQAQFAEDIAKKERYFAEYFRVAFYGRGFPSSVRHQQFIYRGLEWEKMASFVERMQNQHPNAQLLSGKYATATVLTDEQLRELDNEVDAQYLHITAVTAEPSNIDILENPLVPDNIKKYYASNDVWRFSYSRPFNKGATMQQEPPDASKPEIDFLNLWTMKTVFTCEESFPSTARRSKVVSVEDLEISPIENAVLAMENKNAELMALERKYAAYLTQRSKQSNVQVNISPFSMALNGAVDAPVNGGVSLYKKAFLTDWYWEKNPDMRSWVRRLKTAINEQVEIIEHCLEIHRRLVSHDMRPFHRTLVDFFKKNFKDEIEYLHKYKDSHRQQESEHPLDGGHAMGTSSSTTTIGSGSGNGLNTRSASITGGGGSGTGGGGAAGGGVSPLSRESTQERPALTRQNSATSSIASSLPPSLPMSPVFSTMRSPPPPSDVRPASMMMDLPTPSELPEPAIPPSRAETLSRSLKMSLRKKKRPQT</sequence>
<dbReference type="Gene3D" id="1.25.40.410">
    <property type="match status" value="1"/>
</dbReference>
<comment type="subcellular location">
    <subcellularLocation>
        <location evidence="1">Cytoplasm</location>
    </subcellularLocation>
</comment>
<feature type="compositionally biased region" description="Basic and acidic residues" evidence="7">
    <location>
        <begin position="213"/>
        <end position="224"/>
    </location>
</feature>
<dbReference type="InterPro" id="IPR043161">
    <property type="entry name" value="DOCK_C_lobe_A"/>
</dbReference>
<dbReference type="PANTHER" id="PTHR45653:SF10">
    <property type="entry name" value="MYOBLAST CITY, ISOFORM B"/>
    <property type="match status" value="1"/>
</dbReference>
<dbReference type="Pfam" id="PF20422">
    <property type="entry name" value="DHR-2_Lobe_B"/>
    <property type="match status" value="1"/>
</dbReference>
<protein>
    <recommendedName>
        <fullName evidence="12">Cytoplasmic protein</fullName>
    </recommendedName>
</protein>
<dbReference type="InterPro" id="IPR043162">
    <property type="entry name" value="DOCK_C_lobe_C"/>
</dbReference>
<dbReference type="GO" id="GO:0005886">
    <property type="term" value="C:plasma membrane"/>
    <property type="evidence" value="ECO:0007669"/>
    <property type="project" value="TreeGrafter"/>
</dbReference>
<feature type="region of interest" description="Disordered" evidence="7">
    <location>
        <begin position="1536"/>
        <end position="1603"/>
    </location>
</feature>
<feature type="compositionally biased region" description="Gly residues" evidence="7">
    <location>
        <begin position="2536"/>
        <end position="2553"/>
    </location>
</feature>
<dbReference type="Gene3D" id="2.60.40.150">
    <property type="entry name" value="C2 domain"/>
    <property type="match status" value="2"/>
</dbReference>
<evidence type="ECO:0000313" key="11">
    <source>
        <dbReference type="Proteomes" id="UP001234581"/>
    </source>
</evidence>
<dbReference type="Gene3D" id="1.20.1270.350">
    <property type="entry name" value="Dedicator of cytokinesis N-terminal subdomain"/>
    <property type="match status" value="1"/>
</dbReference>
<feature type="compositionally biased region" description="Gly residues" evidence="7">
    <location>
        <begin position="1004"/>
        <end position="1023"/>
    </location>
</feature>
<evidence type="ECO:0000256" key="5">
    <source>
        <dbReference type="PROSITE-ProRule" id="PRU00983"/>
    </source>
</evidence>
<dbReference type="InterPro" id="IPR046773">
    <property type="entry name" value="DOCKER_Lobe_C"/>
</dbReference>
<feature type="compositionally biased region" description="Low complexity" evidence="7">
    <location>
        <begin position="24"/>
        <end position="48"/>
    </location>
</feature>
<feature type="region of interest" description="Disordered" evidence="7">
    <location>
        <begin position="644"/>
        <end position="697"/>
    </location>
</feature>
<keyword evidence="4" id="KW-0344">Guanine-nucleotide releasing factor</keyword>
<dbReference type="Pfam" id="PF23554">
    <property type="entry name" value="TPR_DOCK"/>
    <property type="match status" value="2"/>
</dbReference>
<dbReference type="CDD" id="cd11684">
    <property type="entry name" value="DHR2_DOCK"/>
    <property type="match status" value="1"/>
</dbReference>
<dbReference type="GO" id="GO:0005737">
    <property type="term" value="C:cytoplasm"/>
    <property type="evidence" value="ECO:0007669"/>
    <property type="project" value="UniProtKB-SubCell"/>
</dbReference>
<feature type="region of interest" description="Disordered" evidence="7">
    <location>
        <begin position="987"/>
        <end position="1028"/>
    </location>
</feature>
<feature type="domain" description="C2 DOCK-type" evidence="8">
    <location>
        <begin position="819"/>
        <end position="997"/>
    </location>
</feature>
<name>A0AAD7UYT0_9FUNG</name>
<feature type="region of interest" description="Disordered" evidence="7">
    <location>
        <begin position="1892"/>
        <end position="1914"/>
    </location>
</feature>
<proteinExistence type="inferred from homology"/>
<keyword evidence="6" id="KW-0175">Coiled coil</keyword>
<feature type="compositionally biased region" description="Basic residues" evidence="7">
    <location>
        <begin position="2638"/>
        <end position="2647"/>
    </location>
</feature>
<evidence type="ECO:0000256" key="7">
    <source>
        <dbReference type="SAM" id="MobiDB-lite"/>
    </source>
</evidence>
<evidence type="ECO:0008006" key="12">
    <source>
        <dbReference type="Google" id="ProtNLM"/>
    </source>
</evidence>
<feature type="compositionally biased region" description="Pro residues" evidence="7">
    <location>
        <begin position="191"/>
        <end position="206"/>
    </location>
</feature>
<dbReference type="InterPro" id="IPR035892">
    <property type="entry name" value="C2_domain_sf"/>
</dbReference>
<dbReference type="PROSITE" id="PS51651">
    <property type="entry name" value="DOCKER"/>
    <property type="match status" value="1"/>
</dbReference>
<feature type="domain" description="DOCKER" evidence="9">
    <location>
        <begin position="2057"/>
        <end position="2494"/>
    </location>
</feature>
<dbReference type="InterPro" id="IPR046770">
    <property type="entry name" value="DOCKER_Lobe_B"/>
</dbReference>